<sequence>MEMKQLNDQCYVFCSSVNVGYVRNHDQGMLIDAAIDRSAIRKVVRQLEEQGLPITHLFITHAHADHYGGASYLVKNYGVKIIAPTFESVILANPILEPTYLFSGNDPLDELRNKFLEGPPIKIDIEVNEGQHQVDRFHFETIATPGHSYNQMALKVNGILYAADSYFGKDELHKHKIPYITSVEKTLLSLEKLKNVQADGAVPGHGLYEIDFKETIDKNIEYHQDLLHKVYCIILDKQTISHEELVSVFCADMGVKSSSLGPFLLFKTAVTAYLTALINEEKVKHYIQHYRWMFKINGEEGS</sequence>
<proteinExistence type="predicted"/>
<name>A0A1H9B9A0_9BACI</name>
<reference evidence="2 3" key="1">
    <citation type="submission" date="2016-10" db="EMBL/GenBank/DDBJ databases">
        <authorList>
            <person name="de Groot N.N."/>
        </authorList>
    </citation>
    <scope>NUCLEOTIDE SEQUENCE [LARGE SCALE GENOMIC DNA]</scope>
    <source>
        <strain evidence="2 3">DSM 21633</strain>
    </source>
</reference>
<dbReference type="SMART" id="SM00849">
    <property type="entry name" value="Lactamase_B"/>
    <property type="match status" value="1"/>
</dbReference>
<gene>
    <name evidence="2" type="ORF">SAMN05216362_103162</name>
</gene>
<dbReference type="InterPro" id="IPR036866">
    <property type="entry name" value="RibonucZ/Hydroxyglut_hydro"/>
</dbReference>
<dbReference type="OrthoDB" id="11380at2"/>
<keyword evidence="3" id="KW-1185">Reference proteome</keyword>
<dbReference type="PANTHER" id="PTHR42951">
    <property type="entry name" value="METALLO-BETA-LACTAMASE DOMAIN-CONTAINING"/>
    <property type="match status" value="1"/>
</dbReference>
<dbReference type="EMBL" id="FOES01000003">
    <property type="protein sequence ID" value="SEP85271.1"/>
    <property type="molecule type" value="Genomic_DNA"/>
</dbReference>
<dbReference type="STRING" id="571933.SAMN05216362_103162"/>
<dbReference type="PANTHER" id="PTHR42951:SF14">
    <property type="entry name" value="METALLO-BETA-LACTAMASE SUPERFAMILY PROTEIN"/>
    <property type="match status" value="1"/>
</dbReference>
<dbReference type="InterPro" id="IPR001279">
    <property type="entry name" value="Metallo-B-lactamas"/>
</dbReference>
<accession>A0A1H9B9A0</accession>
<dbReference type="Gene3D" id="3.60.15.10">
    <property type="entry name" value="Ribonuclease Z/Hydroxyacylglutathione hydrolase-like"/>
    <property type="match status" value="1"/>
</dbReference>
<dbReference type="SUPFAM" id="SSF56281">
    <property type="entry name" value="Metallo-hydrolase/oxidoreductase"/>
    <property type="match status" value="1"/>
</dbReference>
<evidence type="ECO:0000259" key="1">
    <source>
        <dbReference type="SMART" id="SM00849"/>
    </source>
</evidence>
<protein>
    <submittedName>
        <fullName evidence="2">Glyoxylase, beta-lactamase superfamily II</fullName>
    </submittedName>
</protein>
<feature type="domain" description="Metallo-beta-lactamase" evidence="1">
    <location>
        <begin position="16"/>
        <end position="205"/>
    </location>
</feature>
<dbReference type="CDD" id="cd07743">
    <property type="entry name" value="metallo-hydrolase-like_MBL-fold"/>
    <property type="match status" value="1"/>
</dbReference>
<dbReference type="RefSeq" id="WP_091772567.1">
    <property type="nucleotide sequence ID" value="NZ_CAESCL010000039.1"/>
</dbReference>
<dbReference type="InterPro" id="IPR050855">
    <property type="entry name" value="NDM-1-like"/>
</dbReference>
<evidence type="ECO:0000313" key="3">
    <source>
        <dbReference type="Proteomes" id="UP000199427"/>
    </source>
</evidence>
<evidence type="ECO:0000313" key="2">
    <source>
        <dbReference type="EMBL" id="SEP85271.1"/>
    </source>
</evidence>
<dbReference type="Pfam" id="PF00753">
    <property type="entry name" value="Lactamase_B"/>
    <property type="match status" value="1"/>
</dbReference>
<dbReference type="Proteomes" id="UP000199427">
    <property type="component" value="Unassembled WGS sequence"/>
</dbReference>
<dbReference type="AlphaFoldDB" id="A0A1H9B9A0"/>
<organism evidence="2 3">
    <name type="scientific">Piscibacillus halophilus</name>
    <dbReference type="NCBI Taxonomy" id="571933"/>
    <lineage>
        <taxon>Bacteria</taxon>
        <taxon>Bacillati</taxon>
        <taxon>Bacillota</taxon>
        <taxon>Bacilli</taxon>
        <taxon>Bacillales</taxon>
        <taxon>Bacillaceae</taxon>
        <taxon>Piscibacillus</taxon>
    </lineage>
</organism>